<evidence type="ECO:0000313" key="18">
    <source>
        <dbReference type="EMBL" id="PAN23514.1"/>
    </source>
</evidence>
<dbReference type="Pfam" id="PF00076">
    <property type="entry name" value="RRM_1"/>
    <property type="match status" value="4"/>
</dbReference>
<feature type="region of interest" description="Disordered" evidence="15">
    <location>
        <begin position="589"/>
        <end position="610"/>
    </location>
</feature>
<reference evidence="18" key="1">
    <citation type="submission" date="2018-04" db="EMBL/GenBank/DDBJ databases">
        <title>WGS assembly of Panicum hallii.</title>
        <authorList>
            <person name="Lovell J."/>
            <person name="Jenkins J."/>
            <person name="Lowry D."/>
            <person name="Mamidi S."/>
            <person name="Sreedasyam A."/>
            <person name="Weng X."/>
            <person name="Barry K."/>
            <person name="Bonette J."/>
            <person name="Campitelli B."/>
            <person name="Daum C."/>
            <person name="Gordon S."/>
            <person name="Gould B."/>
            <person name="Lipzen A."/>
            <person name="Macqueen A."/>
            <person name="Palacio-Mejia J."/>
            <person name="Plott C."/>
            <person name="Shakirov E."/>
            <person name="Shu S."/>
            <person name="Yoshinaga Y."/>
            <person name="Zane M."/>
            <person name="Rokhsar D."/>
            <person name="Grimwood J."/>
            <person name="Schmutz J."/>
            <person name="Juenger T."/>
        </authorList>
    </citation>
    <scope>NUCLEOTIDE SEQUENCE [LARGE SCALE GENOMIC DNA]</scope>
    <source>
        <strain evidence="18">FIL2</strain>
    </source>
</reference>
<evidence type="ECO:0000259" key="16">
    <source>
        <dbReference type="PROSITE" id="PS50102"/>
    </source>
</evidence>
<dbReference type="GO" id="GO:0003723">
    <property type="term" value="F:RNA binding"/>
    <property type="evidence" value="ECO:0007669"/>
    <property type="project" value="UniProtKB-UniRule"/>
</dbReference>
<accession>A0A2S3HIB4</accession>
<keyword evidence="11" id="KW-0539">Nucleus</keyword>
<dbReference type="GO" id="GO:0006417">
    <property type="term" value="P:regulation of translation"/>
    <property type="evidence" value="ECO:0007669"/>
    <property type="project" value="UniProtKB-KW"/>
</dbReference>
<comment type="subcellular location">
    <subcellularLocation>
        <location evidence="2 14">Cytoplasm</location>
    </subcellularLocation>
    <subcellularLocation>
        <location evidence="1">Nucleus</location>
    </subcellularLocation>
</comment>
<evidence type="ECO:0000256" key="15">
    <source>
        <dbReference type="SAM" id="MobiDB-lite"/>
    </source>
</evidence>
<evidence type="ECO:0000256" key="5">
    <source>
        <dbReference type="ARBA" id="ARBA00022490"/>
    </source>
</evidence>
<feature type="domain" description="RRM" evidence="16">
    <location>
        <begin position="115"/>
        <end position="193"/>
    </location>
</feature>
<evidence type="ECO:0000256" key="11">
    <source>
        <dbReference type="ARBA" id="ARBA00023242"/>
    </source>
</evidence>
<feature type="domain" description="RRM" evidence="16">
    <location>
        <begin position="202"/>
        <end position="279"/>
    </location>
</feature>
<evidence type="ECO:0000256" key="3">
    <source>
        <dbReference type="ARBA" id="ARBA00008557"/>
    </source>
</evidence>
<dbReference type="Gene3D" id="3.30.70.330">
    <property type="match status" value="4"/>
</dbReference>
<feature type="domain" description="RRM" evidence="16">
    <location>
        <begin position="305"/>
        <end position="382"/>
    </location>
</feature>
<dbReference type="GO" id="GO:0005737">
    <property type="term" value="C:cytoplasm"/>
    <property type="evidence" value="ECO:0007669"/>
    <property type="project" value="UniProtKB-SubCell"/>
</dbReference>
<keyword evidence="8" id="KW-0509">mRNA transport</keyword>
<keyword evidence="10 13" id="KW-0694">RNA-binding</keyword>
<dbReference type="CDD" id="cd12380">
    <property type="entry name" value="RRM3_I_PABPs"/>
    <property type="match status" value="1"/>
</dbReference>
<evidence type="ECO:0000259" key="17">
    <source>
        <dbReference type="PROSITE" id="PS51309"/>
    </source>
</evidence>
<keyword evidence="5 14" id="KW-0963">Cytoplasm</keyword>
<feature type="domain" description="RRM" evidence="16">
    <location>
        <begin position="27"/>
        <end position="105"/>
    </location>
</feature>
<feature type="domain" description="PABC" evidence="17">
    <location>
        <begin position="516"/>
        <end position="593"/>
    </location>
</feature>
<evidence type="ECO:0000256" key="2">
    <source>
        <dbReference type="ARBA" id="ARBA00004496"/>
    </source>
</evidence>
<evidence type="ECO:0000256" key="10">
    <source>
        <dbReference type="ARBA" id="ARBA00022884"/>
    </source>
</evidence>
<evidence type="ECO:0000256" key="4">
    <source>
        <dbReference type="ARBA" id="ARBA00022448"/>
    </source>
</evidence>
<keyword evidence="7" id="KW-0677">Repeat</keyword>
<keyword evidence="6" id="KW-0507">mRNA processing</keyword>
<dbReference type="FunFam" id="3.30.70.330:FF:000648">
    <property type="entry name" value="Polyadenylate-binding protein"/>
    <property type="match status" value="1"/>
</dbReference>
<dbReference type="Gramene" id="PAN23514">
    <property type="protein sequence ID" value="PAN23514"/>
    <property type="gene ID" value="PAHAL_4G097900"/>
</dbReference>
<dbReference type="InterPro" id="IPR003954">
    <property type="entry name" value="RRM_euk-type"/>
</dbReference>
<dbReference type="SMART" id="SM00361">
    <property type="entry name" value="RRM_1"/>
    <property type="match status" value="3"/>
</dbReference>
<organism evidence="18">
    <name type="scientific">Panicum hallii</name>
    <dbReference type="NCBI Taxonomy" id="206008"/>
    <lineage>
        <taxon>Eukaryota</taxon>
        <taxon>Viridiplantae</taxon>
        <taxon>Streptophyta</taxon>
        <taxon>Embryophyta</taxon>
        <taxon>Tracheophyta</taxon>
        <taxon>Spermatophyta</taxon>
        <taxon>Magnoliopsida</taxon>
        <taxon>Liliopsida</taxon>
        <taxon>Poales</taxon>
        <taxon>Poaceae</taxon>
        <taxon>PACMAD clade</taxon>
        <taxon>Panicoideae</taxon>
        <taxon>Panicodae</taxon>
        <taxon>Paniceae</taxon>
        <taxon>Panicinae</taxon>
        <taxon>Panicum</taxon>
        <taxon>Panicum sect. Panicum</taxon>
    </lineage>
</organism>
<dbReference type="InterPro" id="IPR002004">
    <property type="entry name" value="PABP_HYD_C"/>
</dbReference>
<dbReference type="Gene3D" id="1.10.1900.10">
    <property type="entry name" value="c-terminal domain of poly(a) binding protein"/>
    <property type="match status" value="1"/>
</dbReference>
<evidence type="ECO:0000256" key="12">
    <source>
        <dbReference type="ARBA" id="ARBA00054110"/>
    </source>
</evidence>
<dbReference type="InterPro" id="IPR036053">
    <property type="entry name" value="PABP-dom"/>
</dbReference>
<dbReference type="Proteomes" id="UP000243499">
    <property type="component" value="Chromosome 4"/>
</dbReference>
<evidence type="ECO:0000256" key="13">
    <source>
        <dbReference type="PROSITE-ProRule" id="PRU00176"/>
    </source>
</evidence>
<evidence type="ECO:0000256" key="6">
    <source>
        <dbReference type="ARBA" id="ARBA00022664"/>
    </source>
</evidence>
<evidence type="ECO:0000256" key="8">
    <source>
        <dbReference type="ARBA" id="ARBA00022816"/>
    </source>
</evidence>
<keyword evidence="9" id="KW-0810">Translation regulation</keyword>
<dbReference type="Pfam" id="PF00658">
    <property type="entry name" value="MLLE"/>
    <property type="match status" value="1"/>
</dbReference>
<dbReference type="GO" id="GO:0006397">
    <property type="term" value="P:mRNA processing"/>
    <property type="evidence" value="ECO:0007669"/>
    <property type="project" value="UniProtKB-KW"/>
</dbReference>
<dbReference type="InterPro" id="IPR035979">
    <property type="entry name" value="RBD_domain_sf"/>
</dbReference>
<dbReference type="InterPro" id="IPR012677">
    <property type="entry name" value="Nucleotide-bd_a/b_plait_sf"/>
</dbReference>
<dbReference type="GO" id="GO:0005634">
    <property type="term" value="C:nucleus"/>
    <property type="evidence" value="ECO:0007669"/>
    <property type="project" value="UniProtKB-SubCell"/>
</dbReference>
<gene>
    <name evidence="18" type="ORF">PAHAL_4G097900</name>
</gene>
<dbReference type="InterPro" id="IPR006515">
    <property type="entry name" value="PABP_1234"/>
</dbReference>
<protein>
    <recommendedName>
        <fullName evidence="14">Polyadenylate-binding protein</fullName>
        <shortName evidence="14">PABP</shortName>
    </recommendedName>
</protein>
<dbReference type="PANTHER" id="PTHR24012">
    <property type="entry name" value="RNA BINDING PROTEIN"/>
    <property type="match status" value="1"/>
</dbReference>
<dbReference type="InterPro" id="IPR045305">
    <property type="entry name" value="RRM2_I_PABPs"/>
</dbReference>
<evidence type="ECO:0000256" key="9">
    <source>
        <dbReference type="ARBA" id="ARBA00022845"/>
    </source>
</evidence>
<proteinExistence type="inferred from homology"/>
<dbReference type="SMART" id="SM00517">
    <property type="entry name" value="PolyA"/>
    <property type="match status" value="1"/>
</dbReference>
<dbReference type="EMBL" id="CM008049">
    <property type="protein sequence ID" value="PAN23514.1"/>
    <property type="molecule type" value="Genomic_DNA"/>
</dbReference>
<sequence length="610" mass="65942">MATPPATTTIAAAADGAPVALPAVSMASLYVGDLAGSVDESVLIGVFSQVAPVATVRVCRDTVSGVSLGYGYVNFHSRQDAVRALEALNFAPLNGKNIRLMFSNRDPSLRKSGRANVFVKNLEASIDSKSLYDMFSSFGTILSCKVATDPSTGQSKGYGFVQYESEESAQDAINRLNGMLADDKKIFVGLHMRRQNREVKFTNVYIKNLPSEFTDDDLRQEFAPFGEITSAVVMRHSDGASKCFGFVNFEKPEYAAKAVQKLNGKSMDDKVLYVGRAQKKAERQAELRAKFQQGSYGKVEKPQGINLYLKNIDDSISNEELKKLFEEFGEITSCTVMVDSKGRSKGSGFVSFTAAEAGYSAINGMNGKMVANKPLYVGLHQPKDQRRAMLTAHFAQRSLAMAAAPYAAPQQVYVGHPAPGQIPQQAPVFGFPQHFPGMGPGAPVMMPHSMQRPLHPGQRMGARHGAMSPQMYRQHQMMIHPNANQGVRYMPNARNGAYPATLPQGFPGAAPSLKQDGSSLTNALASASPEDQQQMLGNKLYPLVEQLDPVQAAKVTGMLLEMDKLEILHLLESPEALRAKVSEAMLVLQRSQAGASADPTPAANAPSPDA</sequence>
<name>A0A2S3HIB4_9POAL</name>
<comment type="similarity">
    <text evidence="3 14">Belongs to the polyadenylate-binding protein type-1 family.</text>
</comment>
<evidence type="ECO:0000256" key="7">
    <source>
        <dbReference type="ARBA" id="ARBA00022737"/>
    </source>
</evidence>
<dbReference type="SUPFAM" id="SSF54928">
    <property type="entry name" value="RNA-binding domain, RBD"/>
    <property type="match status" value="2"/>
</dbReference>
<dbReference type="FunFam" id="3.30.70.330:FF:000651">
    <property type="entry name" value="Poly(A) binding protein cytoplasmic 1 like"/>
    <property type="match status" value="1"/>
</dbReference>
<evidence type="ECO:0000256" key="14">
    <source>
        <dbReference type="RuleBase" id="RU362004"/>
    </source>
</evidence>
<keyword evidence="4" id="KW-0813">Transport</keyword>
<comment type="function">
    <text evidence="12">Binds the poly(A) tail of mRNA. Appears to be an important mediator of the multiple roles of the poly(A) tail in mRNA biogenesis, stability and translation.</text>
</comment>
<dbReference type="FunFam" id="3.30.70.330:FF:000520">
    <property type="entry name" value="Polyadenylate-binding protein"/>
    <property type="match status" value="1"/>
</dbReference>
<dbReference type="AlphaFoldDB" id="A0A2S3HIB4"/>
<dbReference type="CDD" id="cd12379">
    <property type="entry name" value="RRM2_I_PABPs"/>
    <property type="match status" value="1"/>
</dbReference>
<dbReference type="FunFam" id="3.30.70.330:FF:000003">
    <property type="entry name" value="Polyadenylate-binding protein"/>
    <property type="match status" value="1"/>
</dbReference>
<dbReference type="PROSITE" id="PS50102">
    <property type="entry name" value="RRM"/>
    <property type="match status" value="4"/>
</dbReference>
<dbReference type="SUPFAM" id="SSF63570">
    <property type="entry name" value="PABC (PABP) domain"/>
    <property type="match status" value="1"/>
</dbReference>
<evidence type="ECO:0000256" key="1">
    <source>
        <dbReference type="ARBA" id="ARBA00004123"/>
    </source>
</evidence>
<dbReference type="NCBIfam" id="TIGR01628">
    <property type="entry name" value="PABP-1234"/>
    <property type="match status" value="1"/>
</dbReference>
<dbReference type="GO" id="GO:0051028">
    <property type="term" value="P:mRNA transport"/>
    <property type="evidence" value="ECO:0007669"/>
    <property type="project" value="UniProtKB-KW"/>
</dbReference>
<dbReference type="SMART" id="SM00360">
    <property type="entry name" value="RRM"/>
    <property type="match status" value="4"/>
</dbReference>
<dbReference type="PROSITE" id="PS51309">
    <property type="entry name" value="PABC"/>
    <property type="match status" value="1"/>
</dbReference>
<dbReference type="InterPro" id="IPR000504">
    <property type="entry name" value="RRM_dom"/>
</dbReference>